<dbReference type="InterPro" id="IPR039741">
    <property type="entry name" value="UDP-sugar_pyrophosphorylase"/>
</dbReference>
<dbReference type="AlphaFoldDB" id="A0A5C6FEP9"/>
<dbReference type="Gene3D" id="3.90.550.10">
    <property type="entry name" value="Spore Coat Polysaccharide Biosynthesis Protein SpsA, Chain A"/>
    <property type="match status" value="1"/>
</dbReference>
<dbReference type="CDD" id="cd04193">
    <property type="entry name" value="UDPGlcNAc_PPase"/>
    <property type="match status" value="1"/>
</dbReference>
<dbReference type="SUPFAM" id="SSF53448">
    <property type="entry name" value="Nucleotide-diphospho-sugar transferases"/>
    <property type="match status" value="1"/>
</dbReference>
<evidence type="ECO:0000313" key="5">
    <source>
        <dbReference type="Proteomes" id="UP000317977"/>
    </source>
</evidence>
<evidence type="ECO:0000256" key="2">
    <source>
        <dbReference type="ARBA" id="ARBA00022679"/>
    </source>
</evidence>
<dbReference type="Proteomes" id="UP000317977">
    <property type="component" value="Unassembled WGS sequence"/>
</dbReference>
<protein>
    <submittedName>
        <fullName evidence="4">Putative uridylyltransferase</fullName>
        <ecNumber evidence="4">2.7.7.-</ecNumber>
    </submittedName>
</protein>
<comment type="caution">
    <text evidence="4">The sequence shown here is derived from an EMBL/GenBank/DDBJ whole genome shotgun (WGS) entry which is preliminary data.</text>
</comment>
<name>A0A5C6FEP9_9BACT</name>
<dbReference type="PANTHER" id="PTHR11952">
    <property type="entry name" value="UDP- GLUCOSE PYROPHOSPHORYLASE"/>
    <property type="match status" value="1"/>
</dbReference>
<dbReference type="GO" id="GO:0070569">
    <property type="term" value="F:uridylyltransferase activity"/>
    <property type="evidence" value="ECO:0007669"/>
    <property type="project" value="InterPro"/>
</dbReference>
<keyword evidence="2 4" id="KW-0808">Transferase</keyword>
<proteinExistence type="inferred from homology"/>
<evidence type="ECO:0000256" key="1">
    <source>
        <dbReference type="ARBA" id="ARBA00010401"/>
    </source>
</evidence>
<dbReference type="InterPro" id="IPR002618">
    <property type="entry name" value="UDPGP_fam"/>
</dbReference>
<keyword evidence="5" id="KW-1185">Reference proteome</keyword>
<dbReference type="Pfam" id="PF01704">
    <property type="entry name" value="UDPGP"/>
    <property type="match status" value="1"/>
</dbReference>
<evidence type="ECO:0000313" key="4">
    <source>
        <dbReference type="EMBL" id="TWU58061.1"/>
    </source>
</evidence>
<dbReference type="InterPro" id="IPR029044">
    <property type="entry name" value="Nucleotide-diphossugar_trans"/>
</dbReference>
<dbReference type="EC" id="2.7.7.-" evidence="4"/>
<dbReference type="RefSeq" id="WP_146532854.1">
    <property type="nucleotide sequence ID" value="NZ_SJPX01000001.1"/>
</dbReference>
<dbReference type="EMBL" id="SJPX01000001">
    <property type="protein sequence ID" value="TWU58061.1"/>
    <property type="molecule type" value="Genomic_DNA"/>
</dbReference>
<evidence type="ECO:0000256" key="3">
    <source>
        <dbReference type="ARBA" id="ARBA00022695"/>
    </source>
</evidence>
<dbReference type="OrthoDB" id="9806910at2"/>
<organism evidence="4 5">
    <name type="scientific">Rubripirellula reticaptiva</name>
    <dbReference type="NCBI Taxonomy" id="2528013"/>
    <lineage>
        <taxon>Bacteria</taxon>
        <taxon>Pseudomonadati</taxon>
        <taxon>Planctomycetota</taxon>
        <taxon>Planctomycetia</taxon>
        <taxon>Pirellulales</taxon>
        <taxon>Pirellulaceae</taxon>
        <taxon>Rubripirellula</taxon>
    </lineage>
</organism>
<comment type="similarity">
    <text evidence="1">Belongs to the UDPGP type 1 family.</text>
</comment>
<keyword evidence="3 4" id="KW-0548">Nucleotidyltransferase</keyword>
<accession>A0A5C6FEP9</accession>
<dbReference type="PANTHER" id="PTHR11952:SF2">
    <property type="entry name" value="LD24639P"/>
    <property type="match status" value="1"/>
</dbReference>
<reference evidence="4 5" key="1">
    <citation type="submission" date="2019-02" db="EMBL/GenBank/DDBJ databases">
        <title>Deep-cultivation of Planctomycetes and their phenomic and genomic characterization uncovers novel biology.</title>
        <authorList>
            <person name="Wiegand S."/>
            <person name="Jogler M."/>
            <person name="Boedeker C."/>
            <person name="Pinto D."/>
            <person name="Vollmers J."/>
            <person name="Rivas-Marin E."/>
            <person name="Kohn T."/>
            <person name="Peeters S.H."/>
            <person name="Heuer A."/>
            <person name="Rast P."/>
            <person name="Oberbeckmann S."/>
            <person name="Bunk B."/>
            <person name="Jeske O."/>
            <person name="Meyerdierks A."/>
            <person name="Storesund J.E."/>
            <person name="Kallscheuer N."/>
            <person name="Luecker S."/>
            <person name="Lage O.M."/>
            <person name="Pohl T."/>
            <person name="Merkel B.J."/>
            <person name="Hornburger P."/>
            <person name="Mueller R.-W."/>
            <person name="Bruemmer F."/>
            <person name="Labrenz M."/>
            <person name="Spormann A.M."/>
            <person name="Op Den Camp H."/>
            <person name="Overmann J."/>
            <person name="Amann R."/>
            <person name="Jetten M.S.M."/>
            <person name="Mascher T."/>
            <person name="Medema M.H."/>
            <person name="Devos D.P."/>
            <person name="Kaster A.-K."/>
            <person name="Ovreas L."/>
            <person name="Rohde M."/>
            <person name="Galperin M.Y."/>
            <person name="Jogler C."/>
        </authorList>
    </citation>
    <scope>NUCLEOTIDE SEQUENCE [LARGE SCALE GENOMIC DNA]</scope>
    <source>
        <strain evidence="4 5">Poly59</strain>
    </source>
</reference>
<gene>
    <name evidence="4" type="ORF">Poly59_09700</name>
</gene>
<sequence length="470" mass="50228">MTDSNVSRQALQARLAPFGQDGVLRFWDELDSAGQSQLASQIQDLDLDQLATLLAGEDVKQDFAAMADRAMSPPSVLADGTGAAWSVEEAVKHGEAALAAGEVGAILVAGGQGTRLGFDQPKGMFPAGPVSNRTLFQIFADRLIAIGRRYNVEVPWYVMTSDATDADTRIYFESNGYLGLNPDQVRIFKQGTMPAVDAATGKLLLASKDSLALSPDGHGGTVRALDKTGCLDDADARGVKYLAYIQVDNPLANLCDPALIGHHVMAASEMTTQVVRKRFATEKVGNIVLVDGKVNVIEYSDLPETSANATAPDGSLKLWAGSIGIHVIDVAFLRRMSRSADALPFHRASKKVGFVDESGLPVEPTEPNATKFERFIFDLLPSAENAFVVEALPSEAFAPIKNAEGAPTDTASLARKALSDLHKSWLVAAGAEVADGIQVEINPRFALSADELREKIPTSSKIDSDHYFDA</sequence>